<dbReference type="PROSITE" id="PS51081">
    <property type="entry name" value="ZF_SIAH"/>
    <property type="match status" value="1"/>
</dbReference>
<sequence>MTDSTGGIPTDAWTEIEAISDQVRRALECPVCLMLSPDMACPYVACQNGHTACRSCLHELWNSNSTHHCPTCRSPMDTSTLSMATVILLTEVLATVRLACTYREFGCNQMYYVRDVPDHERTCVYKPNTYCLVAACQWVGTYDQLHEHVGCMHPDVYIKKTTNILSVDNIKLIESNRRRTLLVLSSVGMFWVVLSRKSRFQLLAGMFIVENSRPPETVTEPNMAFTEEPETPGPVTESTQTYSYQLRWFDEKGRSRFRSKMTWVGSSSLLSEEIRGGNRDASDSYTLIKSRSGSVEFRWFP</sequence>
<dbReference type="InterPro" id="IPR013010">
    <property type="entry name" value="Znf_SIAH"/>
</dbReference>
<dbReference type="SUPFAM" id="SSF57850">
    <property type="entry name" value="RING/U-box"/>
    <property type="match status" value="1"/>
</dbReference>
<dbReference type="Proteomes" id="UP000325440">
    <property type="component" value="Unassembled WGS sequence"/>
</dbReference>
<dbReference type="OrthoDB" id="4788989at2759"/>
<dbReference type="GO" id="GO:0031624">
    <property type="term" value="F:ubiquitin conjugating enzyme binding"/>
    <property type="evidence" value="ECO:0007669"/>
    <property type="project" value="TreeGrafter"/>
</dbReference>
<evidence type="ECO:0000313" key="8">
    <source>
        <dbReference type="Proteomes" id="UP000325440"/>
    </source>
</evidence>
<dbReference type="PANTHER" id="PTHR45877">
    <property type="entry name" value="E3 UBIQUITIN-PROTEIN LIGASE SIAH2"/>
    <property type="match status" value="1"/>
</dbReference>
<feature type="domain" description="RING-type" evidence="5">
    <location>
        <begin position="29"/>
        <end position="73"/>
    </location>
</feature>
<organism evidence="7 8">
    <name type="scientific">Cinara cedri</name>
    <dbReference type="NCBI Taxonomy" id="506608"/>
    <lineage>
        <taxon>Eukaryota</taxon>
        <taxon>Metazoa</taxon>
        <taxon>Ecdysozoa</taxon>
        <taxon>Arthropoda</taxon>
        <taxon>Hexapoda</taxon>
        <taxon>Insecta</taxon>
        <taxon>Pterygota</taxon>
        <taxon>Neoptera</taxon>
        <taxon>Paraneoptera</taxon>
        <taxon>Hemiptera</taxon>
        <taxon>Sternorrhyncha</taxon>
        <taxon>Aphidomorpha</taxon>
        <taxon>Aphidoidea</taxon>
        <taxon>Aphididae</taxon>
        <taxon>Lachninae</taxon>
        <taxon>Cinara</taxon>
    </lineage>
</organism>
<keyword evidence="2 4" id="KW-0863">Zinc-finger</keyword>
<dbReference type="UniPathway" id="UPA00143"/>
<dbReference type="GO" id="GO:0005737">
    <property type="term" value="C:cytoplasm"/>
    <property type="evidence" value="ECO:0007669"/>
    <property type="project" value="TreeGrafter"/>
</dbReference>
<dbReference type="GO" id="GO:0008270">
    <property type="term" value="F:zinc ion binding"/>
    <property type="evidence" value="ECO:0007669"/>
    <property type="project" value="UniProtKB-KW"/>
</dbReference>
<dbReference type="InterPro" id="IPR013083">
    <property type="entry name" value="Znf_RING/FYVE/PHD"/>
</dbReference>
<accession>A0A5E4N4L6</accession>
<reference evidence="7 8" key="1">
    <citation type="submission" date="2019-08" db="EMBL/GenBank/DDBJ databases">
        <authorList>
            <person name="Alioto T."/>
            <person name="Alioto T."/>
            <person name="Gomez Garrido J."/>
        </authorList>
    </citation>
    <scope>NUCLEOTIDE SEQUENCE [LARGE SCALE GENOMIC DNA]</scope>
</reference>
<evidence type="ECO:0000256" key="2">
    <source>
        <dbReference type="ARBA" id="ARBA00022771"/>
    </source>
</evidence>
<dbReference type="Gene3D" id="3.30.40.10">
    <property type="entry name" value="Zinc/RING finger domain, C3HC4 (zinc finger)"/>
    <property type="match status" value="2"/>
</dbReference>
<proteinExistence type="predicted"/>
<protein>
    <submittedName>
        <fullName evidence="7">TRAF-like,Zinc finger, RING-type,Zinc finger, RING/FYVE/PHD-type,Zinc finger, SIAH-type,Seven-in</fullName>
    </submittedName>
</protein>
<evidence type="ECO:0000259" key="6">
    <source>
        <dbReference type="PROSITE" id="PS51081"/>
    </source>
</evidence>
<gene>
    <name evidence="7" type="ORF">CINCED_3A015223</name>
</gene>
<evidence type="ECO:0000259" key="5">
    <source>
        <dbReference type="PROSITE" id="PS50089"/>
    </source>
</evidence>
<feature type="domain" description="SIAH-type" evidence="6">
    <location>
        <begin position="95"/>
        <end position="154"/>
    </location>
</feature>
<dbReference type="InterPro" id="IPR001841">
    <property type="entry name" value="Znf_RING"/>
</dbReference>
<keyword evidence="8" id="KW-1185">Reference proteome</keyword>
<evidence type="ECO:0000313" key="7">
    <source>
        <dbReference type="EMBL" id="VVC38531.1"/>
    </source>
</evidence>
<dbReference type="Pfam" id="PF21361">
    <property type="entry name" value="Sina_ZnF"/>
    <property type="match status" value="1"/>
</dbReference>
<dbReference type="PANTHER" id="PTHR45877:SF2">
    <property type="entry name" value="E3 UBIQUITIN-PROTEIN LIGASE SINA-RELATED"/>
    <property type="match status" value="1"/>
</dbReference>
<evidence type="ECO:0000256" key="4">
    <source>
        <dbReference type="PROSITE-ProRule" id="PRU00455"/>
    </source>
</evidence>
<name>A0A5E4N4L6_9HEMI</name>
<keyword evidence="1" id="KW-0479">Metal-binding</keyword>
<evidence type="ECO:0000256" key="3">
    <source>
        <dbReference type="ARBA" id="ARBA00022833"/>
    </source>
</evidence>
<dbReference type="PROSITE" id="PS50089">
    <property type="entry name" value="ZF_RING_2"/>
    <property type="match status" value="1"/>
</dbReference>
<dbReference type="GO" id="GO:0043161">
    <property type="term" value="P:proteasome-mediated ubiquitin-dependent protein catabolic process"/>
    <property type="evidence" value="ECO:0007669"/>
    <property type="project" value="TreeGrafter"/>
</dbReference>
<dbReference type="AlphaFoldDB" id="A0A5E4N4L6"/>
<dbReference type="GO" id="GO:0016567">
    <property type="term" value="P:protein ubiquitination"/>
    <property type="evidence" value="ECO:0007669"/>
    <property type="project" value="UniProtKB-UniPathway"/>
</dbReference>
<evidence type="ECO:0000256" key="1">
    <source>
        <dbReference type="ARBA" id="ARBA00022723"/>
    </source>
</evidence>
<dbReference type="GO" id="GO:0061630">
    <property type="term" value="F:ubiquitin protein ligase activity"/>
    <property type="evidence" value="ECO:0007669"/>
    <property type="project" value="TreeGrafter"/>
</dbReference>
<dbReference type="SUPFAM" id="SSF49599">
    <property type="entry name" value="TRAF domain-like"/>
    <property type="match status" value="1"/>
</dbReference>
<dbReference type="InterPro" id="IPR004162">
    <property type="entry name" value="SINA-like_animal"/>
</dbReference>
<keyword evidence="3" id="KW-0862">Zinc</keyword>
<dbReference type="EMBL" id="CABPRJ010001478">
    <property type="protein sequence ID" value="VVC38531.1"/>
    <property type="molecule type" value="Genomic_DNA"/>
</dbReference>